<protein>
    <recommendedName>
        <fullName evidence="1">TLDc domain-containing protein</fullName>
    </recommendedName>
</protein>
<evidence type="ECO:0000313" key="3">
    <source>
        <dbReference type="Proteomes" id="UP000039865"/>
    </source>
</evidence>
<accession>A0A078A859</accession>
<dbReference type="OrthoDB" id="431168at2759"/>
<keyword evidence="3" id="KW-1185">Reference proteome</keyword>
<sequence length="269" mass="30949">MTKENQEKLDTQTKDNQIKLDGLTKEFQLKLENQSQENQAKLTQLSKDNQVKLETLSKEYQGKLDVQLKETEKFKNYAKELEQQKELLNKLPQKQFRRLVDNIFDKNMKLKLFQVNGQNKLLYKATRDGFQPADFHRLCDNQGPTVSFIQSEHGEVFGGYTSVSWTSENKYSKDSEAFVFSLTKNTLHKQYQNIGTAIGQWGGYFMIFGHDSDIYINSGCNVSQSGYSNLGGTYMPPEGLKYGEQQAKDYLAGSYQFKVIEIEVYSVTL</sequence>
<dbReference type="InterPro" id="IPR006571">
    <property type="entry name" value="TLDc_dom"/>
</dbReference>
<dbReference type="InParanoid" id="A0A078A859"/>
<dbReference type="PROSITE" id="PS51886">
    <property type="entry name" value="TLDC"/>
    <property type="match status" value="1"/>
</dbReference>
<feature type="domain" description="TLDc" evidence="1">
    <location>
        <begin position="86"/>
        <end position="268"/>
    </location>
</feature>
<evidence type="ECO:0000259" key="1">
    <source>
        <dbReference type="PROSITE" id="PS51886"/>
    </source>
</evidence>
<evidence type="ECO:0000313" key="2">
    <source>
        <dbReference type="EMBL" id="CDW77767.1"/>
    </source>
</evidence>
<proteinExistence type="predicted"/>
<dbReference type="SMART" id="SM00584">
    <property type="entry name" value="TLDc"/>
    <property type="match status" value="1"/>
</dbReference>
<dbReference type="PANTHER" id="PTHR23354">
    <property type="entry name" value="NUCLEOLAR PROTEIN 7/ESTROGEN RECEPTOR COACTIVATOR-RELATED"/>
    <property type="match status" value="1"/>
</dbReference>
<dbReference type="OMA" id="IYINSGC"/>
<dbReference type="EMBL" id="CCKQ01006456">
    <property type="protein sequence ID" value="CDW77767.1"/>
    <property type="molecule type" value="Genomic_DNA"/>
</dbReference>
<reference evidence="2 3" key="1">
    <citation type="submission" date="2014-06" db="EMBL/GenBank/DDBJ databases">
        <authorList>
            <person name="Swart Estienne"/>
        </authorList>
    </citation>
    <scope>NUCLEOTIDE SEQUENCE [LARGE SCALE GENOMIC DNA]</scope>
    <source>
        <strain evidence="2 3">130c</strain>
    </source>
</reference>
<gene>
    <name evidence="2" type="primary">Contig6531.g6989</name>
    <name evidence="2" type="ORF">STYLEM_6733</name>
</gene>
<dbReference type="AlphaFoldDB" id="A0A078A859"/>
<organism evidence="2 3">
    <name type="scientific">Stylonychia lemnae</name>
    <name type="common">Ciliate</name>
    <dbReference type="NCBI Taxonomy" id="5949"/>
    <lineage>
        <taxon>Eukaryota</taxon>
        <taxon>Sar</taxon>
        <taxon>Alveolata</taxon>
        <taxon>Ciliophora</taxon>
        <taxon>Intramacronucleata</taxon>
        <taxon>Spirotrichea</taxon>
        <taxon>Stichotrichia</taxon>
        <taxon>Sporadotrichida</taxon>
        <taxon>Oxytrichidae</taxon>
        <taxon>Stylonychinae</taxon>
        <taxon>Stylonychia</taxon>
    </lineage>
</organism>
<dbReference type="Pfam" id="PF07534">
    <property type="entry name" value="TLD"/>
    <property type="match status" value="1"/>
</dbReference>
<dbReference type="Proteomes" id="UP000039865">
    <property type="component" value="Unassembled WGS sequence"/>
</dbReference>
<name>A0A078A859_STYLE</name>
<dbReference type="PANTHER" id="PTHR23354:SF122">
    <property type="entry name" value="GTPASE-ACTIVATING PROTEIN SKYWALKER"/>
    <property type="match status" value="1"/>
</dbReference>